<dbReference type="OrthoDB" id="9181967at2"/>
<dbReference type="PIRSF" id="PIRSF037676">
    <property type="entry name" value="DUF683"/>
    <property type="match status" value="1"/>
</dbReference>
<name>A0A4Q9RCC7_9GAMM</name>
<evidence type="ECO:0000313" key="3">
    <source>
        <dbReference type="EMBL" id="TBU98829.1"/>
    </source>
</evidence>
<accession>A0A4Q9RCC7</accession>
<evidence type="ECO:0008006" key="5">
    <source>
        <dbReference type="Google" id="ProtNLM"/>
    </source>
</evidence>
<dbReference type="Proteomes" id="UP000292639">
    <property type="component" value="Unassembled WGS sequence"/>
</dbReference>
<dbReference type="InterPro" id="IPR029012">
    <property type="entry name" value="Helix_hairpin_bin_sf"/>
</dbReference>
<dbReference type="InterPro" id="IPR007774">
    <property type="entry name" value="Put_N_fixation"/>
</dbReference>
<evidence type="ECO:0000256" key="2">
    <source>
        <dbReference type="ARBA" id="ARBA00044954"/>
    </source>
</evidence>
<dbReference type="EMBL" id="QJUP01000003">
    <property type="protein sequence ID" value="TBU98829.1"/>
    <property type="molecule type" value="Genomic_DNA"/>
</dbReference>
<dbReference type="Gene3D" id="1.10.287.660">
    <property type="entry name" value="Helix hairpin bin"/>
    <property type="match status" value="1"/>
</dbReference>
<dbReference type="AlphaFoldDB" id="A0A4Q9RCC7"/>
<dbReference type="Pfam" id="PF05082">
    <property type="entry name" value="Rop-like"/>
    <property type="match status" value="1"/>
</dbReference>
<organism evidence="3 4">
    <name type="scientific">Stutzerimonas kirkiae</name>
    <dbReference type="NCBI Taxonomy" id="2211392"/>
    <lineage>
        <taxon>Bacteria</taxon>
        <taxon>Pseudomonadati</taxon>
        <taxon>Pseudomonadota</taxon>
        <taxon>Gammaproteobacteria</taxon>
        <taxon>Pseudomonadales</taxon>
        <taxon>Pseudomonadaceae</taxon>
        <taxon>Stutzerimonas</taxon>
    </lineage>
</organism>
<sequence>MGEEQRKALQKEVSQKKRIASEWASQVHDLVEDRLLSDYEELPELAQRTRQACRDWAEAKARLEQAGA</sequence>
<proteinExistence type="inferred from homology"/>
<evidence type="ECO:0000256" key="1">
    <source>
        <dbReference type="ARBA" id="ARBA00023231"/>
    </source>
</evidence>
<comment type="caution">
    <text evidence="3">The sequence shown here is derived from an EMBL/GenBank/DDBJ whole genome shotgun (WGS) entry which is preliminary data.</text>
</comment>
<keyword evidence="1" id="KW-0535">Nitrogen fixation</keyword>
<protein>
    <recommendedName>
        <fullName evidence="5">Rop-like protein</fullName>
    </recommendedName>
</protein>
<evidence type="ECO:0000313" key="4">
    <source>
        <dbReference type="Proteomes" id="UP000292639"/>
    </source>
</evidence>
<gene>
    <name evidence="3" type="ORF">DNJ96_03705</name>
</gene>
<reference evidence="3 4" key="1">
    <citation type="submission" date="2018-06" db="EMBL/GenBank/DDBJ databases">
        <title>Three novel Pseudomonas species isolated from symptomatic oak.</title>
        <authorList>
            <person name="Bueno-Gonzalez V."/>
            <person name="Brady C."/>
        </authorList>
    </citation>
    <scope>NUCLEOTIDE SEQUENCE [LARGE SCALE GENOMIC DNA]</scope>
    <source>
        <strain evidence="3 4">P17C</strain>
    </source>
</reference>
<comment type="similarity">
    <text evidence="2">Belongs to the UPF0437 family.</text>
</comment>
<keyword evidence="4" id="KW-1185">Reference proteome</keyword>
<dbReference type="RefSeq" id="WP_131183847.1">
    <property type="nucleotide sequence ID" value="NZ_QJUO01000007.1"/>
</dbReference>